<gene>
    <name evidence="2" type="ORF">AWC12_19755</name>
</gene>
<dbReference type="EMBL" id="LQPC01000039">
    <property type="protein sequence ID" value="ORV85769.1"/>
    <property type="molecule type" value="Genomic_DNA"/>
</dbReference>
<reference evidence="2 3" key="1">
    <citation type="submission" date="2016-01" db="EMBL/GenBank/DDBJ databases">
        <title>The new phylogeny of the genus Mycobacterium.</title>
        <authorList>
            <person name="Tarcisio F."/>
            <person name="Conor M."/>
            <person name="Antonella G."/>
            <person name="Elisabetta G."/>
            <person name="Giulia F.S."/>
            <person name="Sara T."/>
            <person name="Anna F."/>
            <person name="Clotilde B."/>
            <person name="Roberto B."/>
            <person name="Veronica D.S."/>
            <person name="Fabio R."/>
            <person name="Monica P."/>
            <person name="Olivier J."/>
            <person name="Enrico T."/>
            <person name="Nicola S."/>
        </authorList>
    </citation>
    <scope>NUCLEOTIDE SEQUENCE [LARGE SCALE GENOMIC DNA]</scope>
    <source>
        <strain evidence="2 3">DSM 45541</strain>
    </source>
</reference>
<keyword evidence="1" id="KW-0732">Signal</keyword>
<feature type="chain" id="PRO_5012778279" evidence="1">
    <location>
        <begin position="23"/>
        <end position="136"/>
    </location>
</feature>
<comment type="caution">
    <text evidence="2">The sequence shown here is derived from an EMBL/GenBank/DDBJ whole genome shotgun (WGS) entry which is preliminary data.</text>
</comment>
<dbReference type="Proteomes" id="UP000193622">
    <property type="component" value="Unassembled WGS sequence"/>
</dbReference>
<accession>A0A1X1WGT2</accession>
<dbReference type="RefSeq" id="WP_085176342.1">
    <property type="nucleotide sequence ID" value="NZ_LQPC01000039.1"/>
</dbReference>
<feature type="signal peptide" evidence="1">
    <location>
        <begin position="1"/>
        <end position="22"/>
    </location>
</feature>
<evidence type="ECO:0000313" key="3">
    <source>
        <dbReference type="Proteomes" id="UP000193622"/>
    </source>
</evidence>
<sequence length="136" mass="14142">MRACVAVVAVVALSMGATPAAAQPPAPVPIPETPAGTPVTMFVDDPAIVNAYPTRPQAWSRLPGDRSVRLHFTIGTPDCYGVTVATSETEDHVVVDLKTGTLPTAVDRACIMIALSGGLDVPLHYPLSDRPVLSAT</sequence>
<organism evidence="2 3">
    <name type="scientific">Mycolicibacterium iranicum</name>
    <name type="common">Mycobacterium iranicum</name>
    <dbReference type="NCBI Taxonomy" id="912594"/>
    <lineage>
        <taxon>Bacteria</taxon>
        <taxon>Bacillati</taxon>
        <taxon>Actinomycetota</taxon>
        <taxon>Actinomycetes</taxon>
        <taxon>Mycobacteriales</taxon>
        <taxon>Mycobacteriaceae</taxon>
        <taxon>Mycolicibacterium</taxon>
    </lineage>
</organism>
<protein>
    <submittedName>
        <fullName evidence="2">Uncharacterized protein</fullName>
    </submittedName>
</protein>
<dbReference type="AlphaFoldDB" id="A0A1X1WGT2"/>
<evidence type="ECO:0000256" key="1">
    <source>
        <dbReference type="SAM" id="SignalP"/>
    </source>
</evidence>
<evidence type="ECO:0000313" key="2">
    <source>
        <dbReference type="EMBL" id="ORV85769.1"/>
    </source>
</evidence>
<proteinExistence type="predicted"/>
<name>A0A1X1WGT2_MYCIR</name>